<keyword evidence="2" id="KW-1185">Reference proteome</keyword>
<reference evidence="1 2" key="1">
    <citation type="submission" date="2021-06" db="EMBL/GenBank/DDBJ databases">
        <title>Caerostris darwini draft genome.</title>
        <authorList>
            <person name="Kono N."/>
            <person name="Arakawa K."/>
        </authorList>
    </citation>
    <scope>NUCLEOTIDE SEQUENCE [LARGE SCALE GENOMIC DNA]</scope>
</reference>
<dbReference type="Proteomes" id="UP001054837">
    <property type="component" value="Unassembled WGS sequence"/>
</dbReference>
<protein>
    <submittedName>
        <fullName evidence="1">Uncharacterized protein</fullName>
    </submittedName>
</protein>
<evidence type="ECO:0000313" key="2">
    <source>
        <dbReference type="Proteomes" id="UP001054837"/>
    </source>
</evidence>
<proteinExistence type="predicted"/>
<dbReference type="EMBL" id="BPLQ01007740">
    <property type="protein sequence ID" value="GIY32003.1"/>
    <property type="molecule type" value="Genomic_DNA"/>
</dbReference>
<evidence type="ECO:0000313" key="1">
    <source>
        <dbReference type="EMBL" id="GIY32003.1"/>
    </source>
</evidence>
<sequence length="108" mass="12813">MLEIISSATKQRISLGCVLTPRTELWNRPGTLVWRFVMDRLGKWLYYFVREIIGGGCRHHGRCYPVMLQITGMLLMLQMSYQKNKQKRNSIALIFYFVNRNITRTVER</sequence>
<dbReference type="AlphaFoldDB" id="A0AAV4SBZ6"/>
<comment type="caution">
    <text evidence="1">The sequence shown here is derived from an EMBL/GenBank/DDBJ whole genome shotgun (WGS) entry which is preliminary data.</text>
</comment>
<gene>
    <name evidence="1" type="ORF">CDAR_411101</name>
</gene>
<accession>A0AAV4SBZ6</accession>
<name>A0AAV4SBZ6_9ARAC</name>
<organism evidence="1 2">
    <name type="scientific">Caerostris darwini</name>
    <dbReference type="NCBI Taxonomy" id="1538125"/>
    <lineage>
        <taxon>Eukaryota</taxon>
        <taxon>Metazoa</taxon>
        <taxon>Ecdysozoa</taxon>
        <taxon>Arthropoda</taxon>
        <taxon>Chelicerata</taxon>
        <taxon>Arachnida</taxon>
        <taxon>Araneae</taxon>
        <taxon>Araneomorphae</taxon>
        <taxon>Entelegynae</taxon>
        <taxon>Araneoidea</taxon>
        <taxon>Araneidae</taxon>
        <taxon>Caerostris</taxon>
    </lineage>
</organism>